<evidence type="ECO:0000313" key="2">
    <source>
        <dbReference type="EMBL" id="CAI5735754.1"/>
    </source>
</evidence>
<dbReference type="PANTHER" id="PTHR46088:SF1">
    <property type="entry name" value="TUBULIN--TYROSINE LIGASE-LIKE PROTEIN 12"/>
    <property type="match status" value="1"/>
</dbReference>
<dbReference type="InterPro" id="IPR004344">
    <property type="entry name" value="TTL/TTLL_fam"/>
</dbReference>
<gene>
    <name evidence="2" type="ORF">HBR001_LOCUS6594</name>
</gene>
<dbReference type="AlphaFoldDB" id="A0AAV0UJV9"/>
<sequence length="635" mass="73349">MEHEIERFLQQHAAQLRAAQVPPRLWPIVCYKLKREVFDAGDFFFLARDEDGDLHVVVRDDVDLSPMQPDADEALFLVDHAWTFTADKVQQQLETVPSLLERMEGLMLLTTDDTQQGEDCTKEQRIAAVADRVWRYASTYRLGNVKPEQSSTIWYVMDEVGSAIEHSDDPNVRMAPFYYGASHCAFTLVWTVRTIEGGDFLSRDYFPEYAANASMHTALLAALFYEPGNTETCPYVDELREIVCERKQAYSLENARSRFHTIVSCDSETYSDSTTSVTSAPLSTIVADSEPLRVYSDLELLHENLNHPRFALVDSEADAQVIWSTRHLMDFDKYITNENVQIINQFPNEKILTCKDLLYEMCKLHNGGEQPDWLAETYNMTTEFPELIAQYICRDVKAHENGEDDDEANHWICKPWNMARSIDACIAQNAPHLARIAETGPKVACRYIHRPLLIDERKFDFRFLVMIKSTDPLEIYLSDVYWLRIANKEFSMDGFQDFEKHFTVMNYSDYDVRIMDNAEFVDRFENEYPSEDWSVVYTDICSSIKKLFEIATAHPPPLGLGRCTKSRALYGVDVMLSWEADEETGDERLRPVILETNFQPDCTRACKYFPHFYNDLMNVLVLDRPDETVHGCSRI</sequence>
<protein>
    <recommendedName>
        <fullName evidence="1">Tubulin--tyrosine ligase-like protein 12 SET-like domain-containing protein</fullName>
    </recommendedName>
</protein>
<dbReference type="EMBL" id="CANTFL010001287">
    <property type="protein sequence ID" value="CAI5735754.1"/>
    <property type="molecule type" value="Genomic_DNA"/>
</dbReference>
<feature type="domain" description="Tubulin--tyrosine ligase-like protein 12 SET-like" evidence="1">
    <location>
        <begin position="55"/>
        <end position="206"/>
    </location>
</feature>
<name>A0AAV0UJV9_HYABA</name>
<dbReference type="PANTHER" id="PTHR46088">
    <property type="entry name" value="TUBULIN--TYROSINE LIGASE-LIKE PROTEIN 12"/>
    <property type="match status" value="1"/>
</dbReference>
<dbReference type="InterPro" id="IPR057954">
    <property type="entry name" value="SET_TTL12"/>
</dbReference>
<evidence type="ECO:0000259" key="1">
    <source>
        <dbReference type="Pfam" id="PF25556"/>
    </source>
</evidence>
<dbReference type="Pfam" id="PF25556">
    <property type="entry name" value="SET_TTL"/>
    <property type="match status" value="1"/>
</dbReference>
<keyword evidence="3" id="KW-1185">Reference proteome</keyword>
<dbReference type="Proteomes" id="UP001162031">
    <property type="component" value="Unassembled WGS sequence"/>
</dbReference>
<evidence type="ECO:0000313" key="3">
    <source>
        <dbReference type="Proteomes" id="UP001162031"/>
    </source>
</evidence>
<accession>A0AAV0UJV9</accession>
<dbReference type="Gene3D" id="3.30.470.20">
    <property type="entry name" value="ATP-grasp fold, B domain"/>
    <property type="match status" value="1"/>
</dbReference>
<dbReference type="Pfam" id="PF03133">
    <property type="entry name" value="TTL"/>
    <property type="match status" value="1"/>
</dbReference>
<proteinExistence type="predicted"/>
<dbReference type="InterPro" id="IPR027749">
    <property type="entry name" value="TTLL12"/>
</dbReference>
<dbReference type="PROSITE" id="PS51221">
    <property type="entry name" value="TTL"/>
    <property type="match status" value="1"/>
</dbReference>
<reference evidence="2" key="1">
    <citation type="submission" date="2022-12" db="EMBL/GenBank/DDBJ databases">
        <authorList>
            <person name="Webb A."/>
        </authorList>
    </citation>
    <scope>NUCLEOTIDE SEQUENCE</scope>
    <source>
        <strain evidence="2">Hp1</strain>
    </source>
</reference>
<comment type="caution">
    <text evidence="2">The sequence shown here is derived from an EMBL/GenBank/DDBJ whole genome shotgun (WGS) entry which is preliminary data.</text>
</comment>
<dbReference type="GO" id="GO:0005737">
    <property type="term" value="C:cytoplasm"/>
    <property type="evidence" value="ECO:0007669"/>
    <property type="project" value="TreeGrafter"/>
</dbReference>
<organism evidence="2 3">
    <name type="scientific">Hyaloperonospora brassicae</name>
    <name type="common">Brassica downy mildew</name>
    <name type="synonym">Peronospora brassicae</name>
    <dbReference type="NCBI Taxonomy" id="162125"/>
    <lineage>
        <taxon>Eukaryota</taxon>
        <taxon>Sar</taxon>
        <taxon>Stramenopiles</taxon>
        <taxon>Oomycota</taxon>
        <taxon>Peronosporomycetes</taxon>
        <taxon>Peronosporales</taxon>
        <taxon>Peronosporaceae</taxon>
        <taxon>Hyaloperonospora</taxon>
    </lineage>
</organism>